<sequence length="154" mass="17395">MGLSQSVSAEIEIKAPPAAVRSVFLDFQRYKQWSQGWTLELKEPGKSPSDLKDGDQIEVTMKGMKFKPVIKENTSEALHWIGSLPGIFTGRHQFYFKPSQENPEGTRFIQVEEFSGLLAFLMGPGWSFREKTLAGWNEFNADLKKEVEGPPSQN</sequence>
<dbReference type="GeneID" id="73326342"/>
<gene>
    <name evidence="1" type="ORF">ColSpa_05540</name>
</gene>
<dbReference type="Pfam" id="PF10604">
    <property type="entry name" value="Polyketide_cyc2"/>
    <property type="match status" value="1"/>
</dbReference>
<dbReference type="CDD" id="cd07822">
    <property type="entry name" value="SRPBCC_4"/>
    <property type="match status" value="1"/>
</dbReference>
<dbReference type="Gene3D" id="3.30.530.20">
    <property type="match status" value="1"/>
</dbReference>
<evidence type="ECO:0000313" key="2">
    <source>
        <dbReference type="Proteomes" id="UP001055115"/>
    </source>
</evidence>
<dbReference type="RefSeq" id="XP_049127709.1">
    <property type="nucleotide sequence ID" value="XM_049271752.1"/>
</dbReference>
<dbReference type="InterPro" id="IPR023393">
    <property type="entry name" value="START-like_dom_sf"/>
</dbReference>
<evidence type="ECO:0008006" key="3">
    <source>
        <dbReference type="Google" id="ProtNLM"/>
    </source>
</evidence>
<dbReference type="InterPro" id="IPR019587">
    <property type="entry name" value="Polyketide_cyclase/dehydratase"/>
</dbReference>
<evidence type="ECO:0000313" key="1">
    <source>
        <dbReference type="EMBL" id="GKT45359.1"/>
    </source>
</evidence>
<accession>A0AA37LFA4</accession>
<dbReference type="PANTHER" id="PTHR36166:SF1">
    <property type="entry name" value="SRPBCC DOMAIN-CONTAINING PROTEIN"/>
    <property type="match status" value="1"/>
</dbReference>
<dbReference type="EMBL" id="BQXU01000012">
    <property type="protein sequence ID" value="GKT45359.1"/>
    <property type="molecule type" value="Genomic_DNA"/>
</dbReference>
<dbReference type="PANTHER" id="PTHR36166">
    <property type="entry name" value="CHROMOSOME 9, WHOLE GENOME SHOTGUN SEQUENCE"/>
    <property type="match status" value="1"/>
</dbReference>
<organism evidence="1 2">
    <name type="scientific">Colletotrichum spaethianum</name>
    <dbReference type="NCBI Taxonomy" id="700344"/>
    <lineage>
        <taxon>Eukaryota</taxon>
        <taxon>Fungi</taxon>
        <taxon>Dikarya</taxon>
        <taxon>Ascomycota</taxon>
        <taxon>Pezizomycotina</taxon>
        <taxon>Sordariomycetes</taxon>
        <taxon>Hypocreomycetidae</taxon>
        <taxon>Glomerellales</taxon>
        <taxon>Glomerellaceae</taxon>
        <taxon>Colletotrichum</taxon>
        <taxon>Colletotrichum spaethianum species complex</taxon>
    </lineage>
</organism>
<dbReference type="AlphaFoldDB" id="A0AA37LFA4"/>
<name>A0AA37LFA4_9PEZI</name>
<comment type="caution">
    <text evidence="1">The sequence shown here is derived from an EMBL/GenBank/DDBJ whole genome shotgun (WGS) entry which is preliminary data.</text>
</comment>
<dbReference type="Proteomes" id="UP001055115">
    <property type="component" value="Unassembled WGS sequence"/>
</dbReference>
<protein>
    <recommendedName>
        <fullName evidence="3">Activator of Hsp90 ATPase 1 family protein</fullName>
    </recommendedName>
</protein>
<keyword evidence="2" id="KW-1185">Reference proteome</keyword>
<reference evidence="1 2" key="1">
    <citation type="submission" date="2022-03" db="EMBL/GenBank/DDBJ databases">
        <title>Genome data of Colletotrichum spp.</title>
        <authorList>
            <person name="Utami Y.D."/>
            <person name="Hiruma K."/>
        </authorList>
    </citation>
    <scope>NUCLEOTIDE SEQUENCE [LARGE SCALE GENOMIC DNA]</scope>
    <source>
        <strain evidence="1 2">MAFF 239500</strain>
    </source>
</reference>
<dbReference type="SUPFAM" id="SSF55961">
    <property type="entry name" value="Bet v1-like"/>
    <property type="match status" value="1"/>
</dbReference>
<proteinExistence type="predicted"/>